<reference evidence="1 2" key="1">
    <citation type="submission" date="2024-11" db="EMBL/GenBank/DDBJ databases">
        <authorList>
            <person name="Heng Y.C."/>
            <person name="Lim A.C.H."/>
            <person name="Lee J.K.Y."/>
            <person name="Kittelmann S."/>
        </authorList>
    </citation>
    <scope>NUCLEOTIDE SEQUENCE [LARGE SCALE GENOMIC DNA]</scope>
    <source>
        <strain evidence="1 2">WILCCON 0112</strain>
    </source>
</reference>
<protein>
    <submittedName>
        <fullName evidence="1">Uncharacterized protein</fullName>
    </submittedName>
</protein>
<name>A0ABW8RZC8_9CLOT</name>
<keyword evidence="2" id="KW-1185">Reference proteome</keyword>
<dbReference type="Proteomes" id="UP001623600">
    <property type="component" value="Unassembled WGS sequence"/>
</dbReference>
<dbReference type="EMBL" id="JBJIAB010000002">
    <property type="protein sequence ID" value="MFL0163973.1"/>
    <property type="molecule type" value="Genomic_DNA"/>
</dbReference>
<comment type="caution">
    <text evidence="1">The sequence shown here is derived from an EMBL/GenBank/DDBJ whole genome shotgun (WGS) entry which is preliminary data.</text>
</comment>
<sequence>MKVEEARSHGLDRLELDKFSEYVEMEERYKERREQDIVFAIMSEQVRIASELIGILDDTVISEITGISVNHLKCMRN</sequence>
<proteinExistence type="predicted"/>
<accession>A0ABW8RZC8</accession>
<dbReference type="RefSeq" id="WP_406760429.1">
    <property type="nucleotide sequence ID" value="NZ_JBJIAB010000002.1"/>
</dbReference>
<evidence type="ECO:0000313" key="1">
    <source>
        <dbReference type="EMBL" id="MFL0163973.1"/>
    </source>
</evidence>
<organism evidence="1 2">
    <name type="scientific">Candidatus Clostridium helianthi</name>
    <dbReference type="NCBI Taxonomy" id="3381660"/>
    <lineage>
        <taxon>Bacteria</taxon>
        <taxon>Bacillati</taxon>
        <taxon>Bacillota</taxon>
        <taxon>Clostridia</taxon>
        <taxon>Eubacteriales</taxon>
        <taxon>Clostridiaceae</taxon>
        <taxon>Clostridium</taxon>
    </lineage>
</organism>
<gene>
    <name evidence="1" type="ORF">ACJDTP_02685</name>
</gene>
<evidence type="ECO:0000313" key="2">
    <source>
        <dbReference type="Proteomes" id="UP001623600"/>
    </source>
</evidence>